<dbReference type="SMART" id="SM00825">
    <property type="entry name" value="PKS_KS"/>
    <property type="match status" value="1"/>
</dbReference>
<keyword evidence="4" id="KW-1003">Cell membrane</keyword>
<feature type="domain" description="Ketosynthase family 3 (KS3)" evidence="14">
    <location>
        <begin position="2"/>
        <end position="406"/>
    </location>
</feature>
<evidence type="ECO:0000256" key="13">
    <source>
        <dbReference type="RuleBase" id="RU003694"/>
    </source>
</evidence>
<dbReference type="PROSITE" id="PS00606">
    <property type="entry name" value="KS3_1"/>
    <property type="match status" value="1"/>
</dbReference>
<dbReference type="InterPro" id="IPR014030">
    <property type="entry name" value="Ketoacyl_synth_N"/>
</dbReference>
<sequence>MSRSVVVTGMGVVSRDVIGIPAFCRLLSDGSPVPGRPTQFDSDRFRAKNAYATDPDVTLAALRRALSRSSKRLGLTEMTEPEMNCAGYSMLAAIEAVEQAGLTSDILSTAGCSIATTSGGMMDRFTDALEEGDHSVEFQELVSPGSAAVVLQRVLGLHGPLSSFSCACASSIGALSYAFMRIRNGDAPVMLVGGNDRIREADFAGFNALRAMDRERCRPFDVDRRGMIIGDGAAILVVEDEEHARARGAQPLAKVSSIALSTDSHHITCPKPDGLTRAMGQALERANLSADAVGYVNCHGTGTQINDEAEAIALEAVFGGSVKRPIVSSTKGTTGHLLGSAGAIEAVATILALRAGEAPQMTSTINPEDIPFTMPVKGQDRTIRTNVAMSNSLGFGGLNGSVIFALPETGDI</sequence>
<evidence type="ECO:0000256" key="1">
    <source>
        <dbReference type="ARBA" id="ARBA00004533"/>
    </source>
</evidence>
<keyword evidence="9" id="KW-0472">Membrane</keyword>
<dbReference type="Gene3D" id="3.40.47.10">
    <property type="match status" value="1"/>
</dbReference>
<dbReference type="AlphaFoldDB" id="A0A1I6GD52"/>
<evidence type="ECO:0000256" key="10">
    <source>
        <dbReference type="ARBA" id="ARBA00037576"/>
    </source>
</evidence>
<dbReference type="PROSITE" id="PS52004">
    <property type="entry name" value="KS3_2"/>
    <property type="match status" value="1"/>
</dbReference>
<dbReference type="Pfam" id="PF00109">
    <property type="entry name" value="ketoacyl-synt"/>
    <property type="match status" value="1"/>
</dbReference>
<dbReference type="PANTHER" id="PTHR11712:SF352">
    <property type="entry name" value="3-OXOACYL-[ACYL-CARRIER-PROTEIN] SYNTHASE"/>
    <property type="match status" value="1"/>
</dbReference>
<accession>A0A1I6GD52</accession>
<evidence type="ECO:0000256" key="11">
    <source>
        <dbReference type="ARBA" id="ARBA00039445"/>
    </source>
</evidence>
<dbReference type="InterPro" id="IPR014031">
    <property type="entry name" value="Ketoacyl_synth_C"/>
</dbReference>
<evidence type="ECO:0000256" key="6">
    <source>
        <dbReference type="ARBA" id="ARBA00022679"/>
    </source>
</evidence>
<evidence type="ECO:0000313" key="16">
    <source>
        <dbReference type="Proteomes" id="UP000199658"/>
    </source>
</evidence>
<organism evidence="15 16">
    <name type="scientific">Litoreibacter janthinus</name>
    <dbReference type="NCBI Taxonomy" id="670154"/>
    <lineage>
        <taxon>Bacteria</taxon>
        <taxon>Pseudomonadati</taxon>
        <taxon>Pseudomonadota</taxon>
        <taxon>Alphaproteobacteria</taxon>
        <taxon>Rhodobacterales</taxon>
        <taxon>Roseobacteraceae</taxon>
        <taxon>Litoreibacter</taxon>
    </lineage>
</organism>
<keyword evidence="6 13" id="KW-0808">Transferase</keyword>
<dbReference type="EMBL" id="FOYO01000001">
    <property type="protein sequence ID" value="SFR40115.1"/>
    <property type="molecule type" value="Genomic_DNA"/>
</dbReference>
<keyword evidence="3" id="KW-0536">Nodulation</keyword>
<evidence type="ECO:0000313" key="15">
    <source>
        <dbReference type="EMBL" id="SFR40115.1"/>
    </source>
</evidence>
<comment type="subcellular location">
    <subcellularLocation>
        <location evidence="1">Cell inner membrane</location>
    </subcellularLocation>
</comment>
<gene>
    <name evidence="15" type="ORF">SAMN04488002_1269</name>
</gene>
<reference evidence="16" key="1">
    <citation type="submission" date="2016-10" db="EMBL/GenBank/DDBJ databases">
        <authorList>
            <person name="Varghese N."/>
            <person name="Submissions S."/>
        </authorList>
    </citation>
    <scope>NUCLEOTIDE SEQUENCE [LARGE SCALE GENOMIC DNA]</scope>
    <source>
        <strain evidence="16">DSM 26921</strain>
    </source>
</reference>
<evidence type="ECO:0000256" key="2">
    <source>
        <dbReference type="ARBA" id="ARBA00008467"/>
    </source>
</evidence>
<dbReference type="InterPro" id="IPR018201">
    <property type="entry name" value="Ketoacyl_synth_AS"/>
</dbReference>
<dbReference type="STRING" id="670154.SAMN04488002_1269"/>
<evidence type="ECO:0000259" key="14">
    <source>
        <dbReference type="PROSITE" id="PS52004"/>
    </source>
</evidence>
<dbReference type="SUPFAM" id="SSF53901">
    <property type="entry name" value="Thiolase-like"/>
    <property type="match status" value="2"/>
</dbReference>
<dbReference type="Pfam" id="PF02801">
    <property type="entry name" value="Ketoacyl-synt_C"/>
    <property type="match status" value="1"/>
</dbReference>
<dbReference type="InterPro" id="IPR016039">
    <property type="entry name" value="Thiolase-like"/>
</dbReference>
<evidence type="ECO:0000256" key="8">
    <source>
        <dbReference type="ARBA" id="ARBA00022989"/>
    </source>
</evidence>
<dbReference type="PANTHER" id="PTHR11712">
    <property type="entry name" value="POLYKETIDE SYNTHASE-RELATED"/>
    <property type="match status" value="1"/>
</dbReference>
<evidence type="ECO:0000256" key="7">
    <source>
        <dbReference type="ARBA" id="ARBA00022692"/>
    </source>
</evidence>
<comment type="similarity">
    <text evidence="2 13">Belongs to the thiolase-like superfamily. Beta-ketoacyl-ACP synthases family.</text>
</comment>
<dbReference type="Proteomes" id="UP000199658">
    <property type="component" value="Unassembled WGS sequence"/>
</dbReference>
<keyword evidence="5" id="KW-0997">Cell inner membrane</keyword>
<dbReference type="RefSeq" id="WP_090213897.1">
    <property type="nucleotide sequence ID" value="NZ_FOYO01000001.1"/>
</dbReference>
<evidence type="ECO:0000256" key="3">
    <source>
        <dbReference type="ARBA" id="ARBA00022458"/>
    </source>
</evidence>
<dbReference type="InterPro" id="IPR020841">
    <property type="entry name" value="PKS_Beta-ketoAc_synthase_dom"/>
</dbReference>
<dbReference type="GO" id="GO:0006633">
    <property type="term" value="P:fatty acid biosynthetic process"/>
    <property type="evidence" value="ECO:0007669"/>
    <property type="project" value="InterPro"/>
</dbReference>
<dbReference type="CDD" id="cd00834">
    <property type="entry name" value="KAS_I_II"/>
    <property type="match status" value="1"/>
</dbReference>
<name>A0A1I6GD52_9RHOB</name>
<comment type="function">
    <text evidence="10">Proposed to synthesize NOD factor fatty acyl chain. Involved in the synthesis of a highly unsaturated fatty acid moiety, which forms part of a lipo-oligosaccharide that is responsible for host specificity.</text>
</comment>
<dbReference type="OrthoDB" id="9808669at2"/>
<dbReference type="GO" id="GO:0005886">
    <property type="term" value="C:plasma membrane"/>
    <property type="evidence" value="ECO:0007669"/>
    <property type="project" value="UniProtKB-SubCell"/>
</dbReference>
<evidence type="ECO:0000256" key="5">
    <source>
        <dbReference type="ARBA" id="ARBA00022519"/>
    </source>
</evidence>
<evidence type="ECO:0000256" key="12">
    <source>
        <dbReference type="ARBA" id="ARBA00041756"/>
    </source>
</evidence>
<keyword evidence="7" id="KW-0812">Transmembrane</keyword>
<evidence type="ECO:0000256" key="4">
    <source>
        <dbReference type="ARBA" id="ARBA00022475"/>
    </source>
</evidence>
<dbReference type="InterPro" id="IPR000794">
    <property type="entry name" value="Beta-ketoacyl_synthase"/>
</dbReference>
<protein>
    <recommendedName>
        <fullName evidence="11">Nodulation protein E</fullName>
    </recommendedName>
    <alternativeName>
        <fullName evidence="12">Host-specificity of nodulation protein B</fullName>
    </alternativeName>
</protein>
<proteinExistence type="inferred from homology"/>
<dbReference type="GO" id="GO:0004315">
    <property type="term" value="F:3-oxoacyl-[acyl-carrier-protein] synthase activity"/>
    <property type="evidence" value="ECO:0007669"/>
    <property type="project" value="InterPro"/>
</dbReference>
<keyword evidence="16" id="KW-1185">Reference proteome</keyword>
<keyword evidence="8" id="KW-1133">Transmembrane helix</keyword>
<evidence type="ECO:0000256" key="9">
    <source>
        <dbReference type="ARBA" id="ARBA00023136"/>
    </source>
</evidence>